<evidence type="ECO:0000256" key="2">
    <source>
        <dbReference type="PROSITE-ProRule" id="PRU00335"/>
    </source>
</evidence>
<dbReference type="GO" id="GO:0000976">
    <property type="term" value="F:transcription cis-regulatory region binding"/>
    <property type="evidence" value="ECO:0007669"/>
    <property type="project" value="TreeGrafter"/>
</dbReference>
<keyword evidence="5" id="KW-1185">Reference proteome</keyword>
<dbReference type="Gene3D" id="1.10.10.60">
    <property type="entry name" value="Homeodomain-like"/>
    <property type="match status" value="1"/>
</dbReference>
<feature type="DNA-binding region" description="H-T-H motif" evidence="2">
    <location>
        <begin position="29"/>
        <end position="48"/>
    </location>
</feature>
<dbReference type="PROSITE" id="PS50977">
    <property type="entry name" value="HTH_TETR_2"/>
    <property type="match status" value="1"/>
</dbReference>
<feature type="domain" description="HTH tetR-type" evidence="3">
    <location>
        <begin position="6"/>
        <end position="66"/>
    </location>
</feature>
<sequence length="218" mass="22725">MAAHREMQRTALLAAARALLVEGGVDALTFPALASRTGLARSSVYEYFGSRGAVVEELFAADFPVWSARIETAMAEAATPEARVEAYVRTQLALAGDPRHRAVTAISAAELDDDARDRIRAAHGRLVELVVSALRELGHEQPGLAAGLLQGLVESAARRQELGAAEDPEVIADAAVELALHGVAAGAPGRGHAAGAACCTWDGSSRTRPRPSNASGSR</sequence>
<dbReference type="PANTHER" id="PTHR30055">
    <property type="entry name" value="HTH-TYPE TRANSCRIPTIONAL REGULATOR RUTR"/>
    <property type="match status" value="1"/>
</dbReference>
<proteinExistence type="predicted"/>
<name>A0A345T6H2_9ACTN</name>
<dbReference type="GO" id="GO:0003700">
    <property type="term" value="F:DNA-binding transcription factor activity"/>
    <property type="evidence" value="ECO:0007669"/>
    <property type="project" value="TreeGrafter"/>
</dbReference>
<dbReference type="InterPro" id="IPR009057">
    <property type="entry name" value="Homeodomain-like_sf"/>
</dbReference>
<dbReference type="Gene3D" id="1.10.357.10">
    <property type="entry name" value="Tetracycline Repressor, domain 2"/>
    <property type="match status" value="1"/>
</dbReference>
<dbReference type="EMBL" id="CP031264">
    <property type="protein sequence ID" value="AXI81577.1"/>
    <property type="molecule type" value="Genomic_DNA"/>
</dbReference>
<dbReference type="InterPro" id="IPR001647">
    <property type="entry name" value="HTH_TetR"/>
</dbReference>
<dbReference type="PRINTS" id="PR00455">
    <property type="entry name" value="HTHTETR"/>
</dbReference>
<protein>
    <submittedName>
        <fullName evidence="4">TetR/AcrR family transcriptional regulator</fullName>
    </submittedName>
</protein>
<evidence type="ECO:0000313" key="5">
    <source>
        <dbReference type="Proteomes" id="UP000249340"/>
    </source>
</evidence>
<dbReference type="SUPFAM" id="SSF46689">
    <property type="entry name" value="Homeodomain-like"/>
    <property type="match status" value="1"/>
</dbReference>
<gene>
    <name evidence="4" type="ORF">C7M71_021685</name>
</gene>
<evidence type="ECO:0000259" key="3">
    <source>
        <dbReference type="PROSITE" id="PS50977"/>
    </source>
</evidence>
<dbReference type="Proteomes" id="UP000249340">
    <property type="component" value="Chromosome"/>
</dbReference>
<reference evidence="5" key="1">
    <citation type="submission" date="2018-07" db="EMBL/GenBank/DDBJ databases">
        <title>Streptacidiphilus bronchialis DSM 106435 chromosome.</title>
        <authorList>
            <person name="Batra D."/>
            <person name="Gulvik C.A."/>
        </authorList>
    </citation>
    <scope>NUCLEOTIDE SEQUENCE [LARGE SCALE GENOMIC DNA]</scope>
    <source>
        <strain evidence="5">DSM 106435</strain>
    </source>
</reference>
<organism evidence="4 5">
    <name type="scientific">Peterkaempfera bronchialis</name>
    <dbReference type="NCBI Taxonomy" id="2126346"/>
    <lineage>
        <taxon>Bacteria</taxon>
        <taxon>Bacillati</taxon>
        <taxon>Actinomycetota</taxon>
        <taxon>Actinomycetes</taxon>
        <taxon>Kitasatosporales</taxon>
        <taxon>Streptomycetaceae</taxon>
        <taxon>Peterkaempfera</taxon>
    </lineage>
</organism>
<dbReference type="KEGG" id="stri:C7M71_021685"/>
<dbReference type="Pfam" id="PF00440">
    <property type="entry name" value="TetR_N"/>
    <property type="match status" value="1"/>
</dbReference>
<dbReference type="SUPFAM" id="SSF48498">
    <property type="entry name" value="Tetracyclin repressor-like, C-terminal domain"/>
    <property type="match status" value="1"/>
</dbReference>
<evidence type="ECO:0000313" key="4">
    <source>
        <dbReference type="EMBL" id="AXI81577.1"/>
    </source>
</evidence>
<evidence type="ECO:0000256" key="1">
    <source>
        <dbReference type="ARBA" id="ARBA00023125"/>
    </source>
</evidence>
<dbReference type="OrthoDB" id="4709704at2"/>
<dbReference type="InterPro" id="IPR036271">
    <property type="entry name" value="Tet_transcr_reg_TetR-rel_C_sf"/>
</dbReference>
<keyword evidence="1 2" id="KW-0238">DNA-binding</keyword>
<dbReference type="AlphaFoldDB" id="A0A345T6H2"/>
<accession>A0A345T6H2</accession>
<dbReference type="PANTHER" id="PTHR30055:SF226">
    <property type="entry name" value="HTH-TYPE TRANSCRIPTIONAL REGULATOR PKSA"/>
    <property type="match status" value="1"/>
</dbReference>
<dbReference type="InterPro" id="IPR050109">
    <property type="entry name" value="HTH-type_TetR-like_transc_reg"/>
</dbReference>